<accession>A0ACC0N822</accession>
<evidence type="ECO:0000313" key="2">
    <source>
        <dbReference type="Proteomes" id="UP001062846"/>
    </source>
</evidence>
<keyword evidence="2" id="KW-1185">Reference proteome</keyword>
<dbReference type="Proteomes" id="UP001062846">
    <property type="component" value="Chromosome 6"/>
</dbReference>
<evidence type="ECO:0000313" key="1">
    <source>
        <dbReference type="EMBL" id="KAI8549438.1"/>
    </source>
</evidence>
<name>A0ACC0N822_RHOML</name>
<dbReference type="EMBL" id="CM046393">
    <property type="protein sequence ID" value="KAI8549438.1"/>
    <property type="molecule type" value="Genomic_DNA"/>
</dbReference>
<protein>
    <submittedName>
        <fullName evidence="1">Uncharacterized protein</fullName>
    </submittedName>
</protein>
<organism evidence="1 2">
    <name type="scientific">Rhododendron molle</name>
    <name type="common">Chinese azalea</name>
    <name type="synonym">Azalea mollis</name>
    <dbReference type="NCBI Taxonomy" id="49168"/>
    <lineage>
        <taxon>Eukaryota</taxon>
        <taxon>Viridiplantae</taxon>
        <taxon>Streptophyta</taxon>
        <taxon>Embryophyta</taxon>
        <taxon>Tracheophyta</taxon>
        <taxon>Spermatophyta</taxon>
        <taxon>Magnoliopsida</taxon>
        <taxon>eudicotyledons</taxon>
        <taxon>Gunneridae</taxon>
        <taxon>Pentapetalae</taxon>
        <taxon>asterids</taxon>
        <taxon>Ericales</taxon>
        <taxon>Ericaceae</taxon>
        <taxon>Ericoideae</taxon>
        <taxon>Rhodoreae</taxon>
        <taxon>Rhododendron</taxon>
    </lineage>
</organism>
<reference evidence="1" key="1">
    <citation type="submission" date="2022-02" db="EMBL/GenBank/DDBJ databases">
        <title>Plant Genome Project.</title>
        <authorList>
            <person name="Zhang R.-G."/>
        </authorList>
    </citation>
    <scope>NUCLEOTIDE SEQUENCE</scope>
    <source>
        <strain evidence="1">AT1</strain>
    </source>
</reference>
<gene>
    <name evidence="1" type="ORF">RHMOL_Rhmol06G0024500</name>
</gene>
<comment type="caution">
    <text evidence="1">The sequence shown here is derived from an EMBL/GenBank/DDBJ whole genome shotgun (WGS) entry which is preliminary data.</text>
</comment>
<sequence>MTLKRANREKGEDVRDKHTFTSLTPYSRILEQEMEEDMPLTPYSKMRVQEMEKHVAISVLYSSMQEQEMEEHTAIQRMDHRSGFGGGYALNAILKDVSAGDGEACCDICSVLKLGLRSLVLESSENLRTTGFAITLMTNAWRALNALGIGNSPREHYPLISRFQVGSSVSGVTSENESPDANE</sequence>
<proteinExistence type="predicted"/>